<dbReference type="SUPFAM" id="SSF52540">
    <property type="entry name" value="P-loop containing nucleoside triphosphate hydrolases"/>
    <property type="match status" value="1"/>
</dbReference>
<dbReference type="InterPro" id="IPR018962">
    <property type="entry name" value="DUF1995"/>
</dbReference>
<organism evidence="7 8">
    <name type="scientific">Skeletonema marinoi</name>
    <dbReference type="NCBI Taxonomy" id="267567"/>
    <lineage>
        <taxon>Eukaryota</taxon>
        <taxon>Sar</taxon>
        <taxon>Stramenopiles</taxon>
        <taxon>Ochrophyta</taxon>
        <taxon>Bacillariophyta</taxon>
        <taxon>Coscinodiscophyceae</taxon>
        <taxon>Thalassiosirophycidae</taxon>
        <taxon>Thalassiosirales</taxon>
        <taxon>Skeletonemataceae</taxon>
        <taxon>Skeletonema</taxon>
        <taxon>Skeletonema marinoi-dohrnii complex</taxon>
    </lineage>
</organism>
<keyword evidence="8" id="KW-1185">Reference proteome</keyword>
<dbReference type="Pfam" id="PF00685">
    <property type="entry name" value="Sulfotransfer_1"/>
    <property type="match status" value="1"/>
</dbReference>
<feature type="domain" description="DUF1995" evidence="6">
    <location>
        <begin position="311"/>
        <end position="536"/>
    </location>
</feature>
<protein>
    <submittedName>
        <fullName evidence="7">DUF1995 domain-containing protein</fullName>
    </submittedName>
</protein>
<evidence type="ECO:0000259" key="5">
    <source>
        <dbReference type="Pfam" id="PF00685"/>
    </source>
</evidence>
<feature type="binding site" evidence="4">
    <location>
        <position position="117"/>
    </location>
    <ligand>
        <name>3'-phosphoadenylyl sulfate</name>
        <dbReference type="ChEBI" id="CHEBI:58339"/>
    </ligand>
</feature>
<dbReference type="Pfam" id="PF09353">
    <property type="entry name" value="DUF1995"/>
    <property type="match status" value="1"/>
</dbReference>
<keyword evidence="1" id="KW-0808">Transferase</keyword>
<reference evidence="7" key="1">
    <citation type="submission" date="2023-06" db="EMBL/GenBank/DDBJ databases">
        <title>Survivors Of The Sea: Transcriptome response of Skeletonema marinoi to long-term dormancy.</title>
        <authorList>
            <person name="Pinder M.I.M."/>
            <person name="Kourtchenko O."/>
            <person name="Robertson E.K."/>
            <person name="Larsson T."/>
            <person name="Maumus F."/>
            <person name="Osuna-Cruz C.M."/>
            <person name="Vancaester E."/>
            <person name="Stenow R."/>
            <person name="Vandepoele K."/>
            <person name="Ploug H."/>
            <person name="Bruchert V."/>
            <person name="Godhe A."/>
            <person name="Topel M."/>
        </authorList>
    </citation>
    <scope>NUCLEOTIDE SEQUENCE</scope>
    <source>
        <strain evidence="7">R05AC</strain>
    </source>
</reference>
<feature type="active site" description="For sulfotransferase activity" evidence="3">
    <location>
        <position position="14"/>
    </location>
</feature>
<sequence length="774" mass="87348">MVRLPSIQIIGAQKAGTSAVAKWLFDSGYCRPLVFDDEPLYYSKEAHFFDIDWNYNLGLDYYASRFRDDELPALDATPDTLTFAQRVRDTYELAEDNQVNKLAVIVILRDPVFRELSLYNHMAYACRNFDQSELSDWHRQVARSDGTIMTFNEFVHEVTMPALATNEAQDLGKGRSSRHGLYANHLKEWFRLFNRNQILVLSYDELCTAPKRVQDRIQRFLGRAISGSLQEKINSNDSHEKVLTPSTEARECIESIMKPHNERLYHLLEENPGPSMEQRPFPRFHFLCHALVPFIDGGKGMPKMYDSYFNDQLAKQAATAIGKAVSAGKMNIQVEFPPVPNVEEVKFGTPLNQKFGKKIAPDLKMKYLPGSNLSRNLIAYSNVYWAKRFAGALKGGALGGKPVGVLSAEQVDFTDVKNMGDLSRSGKINTDKARKEGRNGEAIICINPGGEETWPRLVSAHGQPNCPFVVMNNSYSTSYDLGNKKGFEEAYYLKRISKGFVFRSFPGPWEAYLEKPDGTVELLESYKTKPKLREAAELTRWRSKVAKIRAIPPRLIDEEALFDSKKLNDVLLPDGCHVDTNNGKLFRHITAILYLTDNTPDACSFGGGTTFPLAKPWIEGDNNENDDALRISATRLLERNVQHTKGDTDQSANSDGRRLEMAGVDAFNRDHANDALHNNVGLGVRVMPQAGRLIFFHNINDDGMSDATSFHGGEELISIVTDHQSDMLPKNKEYTGFFKEISIKSFSNLDGFTECAADARRWTKQAYYNERLDC</sequence>
<dbReference type="InterPro" id="IPR037359">
    <property type="entry name" value="NST/OST"/>
</dbReference>
<evidence type="ECO:0000313" key="7">
    <source>
        <dbReference type="EMBL" id="KAK1743750.1"/>
    </source>
</evidence>
<dbReference type="Proteomes" id="UP001224775">
    <property type="component" value="Unassembled WGS sequence"/>
</dbReference>
<evidence type="ECO:0000256" key="3">
    <source>
        <dbReference type="PIRSR" id="PIRSR637359-1"/>
    </source>
</evidence>
<dbReference type="InterPro" id="IPR000863">
    <property type="entry name" value="Sulfotransferase_dom"/>
</dbReference>
<name>A0AAD8YF04_9STRA</name>
<dbReference type="EMBL" id="JATAAI010000008">
    <property type="protein sequence ID" value="KAK1743750.1"/>
    <property type="molecule type" value="Genomic_DNA"/>
</dbReference>
<evidence type="ECO:0000256" key="4">
    <source>
        <dbReference type="PIRSR" id="PIRSR637359-2"/>
    </source>
</evidence>
<dbReference type="AlphaFoldDB" id="A0AAD8YF04"/>
<keyword evidence="2" id="KW-0325">Glycoprotein</keyword>
<evidence type="ECO:0000256" key="1">
    <source>
        <dbReference type="ARBA" id="ARBA00022679"/>
    </source>
</evidence>
<accession>A0AAD8YF04</accession>
<proteinExistence type="predicted"/>
<dbReference type="Gene3D" id="2.60.120.620">
    <property type="entry name" value="q2cbj1_9rhob like domain"/>
    <property type="match status" value="1"/>
</dbReference>
<feature type="domain" description="Sulfotransferase" evidence="5">
    <location>
        <begin position="7"/>
        <end position="237"/>
    </location>
</feature>
<dbReference type="Gene3D" id="3.40.50.300">
    <property type="entry name" value="P-loop containing nucleotide triphosphate hydrolases"/>
    <property type="match status" value="1"/>
</dbReference>
<dbReference type="GO" id="GO:0008146">
    <property type="term" value="F:sulfotransferase activity"/>
    <property type="evidence" value="ECO:0007669"/>
    <property type="project" value="InterPro"/>
</dbReference>
<evidence type="ECO:0000259" key="6">
    <source>
        <dbReference type="Pfam" id="PF09353"/>
    </source>
</evidence>
<comment type="caution">
    <text evidence="7">The sequence shown here is derived from an EMBL/GenBank/DDBJ whole genome shotgun (WGS) entry which is preliminary data.</text>
</comment>
<feature type="binding site" evidence="4">
    <location>
        <position position="109"/>
    </location>
    <ligand>
        <name>3'-phosphoadenylyl sulfate</name>
        <dbReference type="ChEBI" id="CHEBI:58339"/>
    </ligand>
</feature>
<dbReference type="InterPro" id="IPR027417">
    <property type="entry name" value="P-loop_NTPase"/>
</dbReference>
<evidence type="ECO:0000256" key="2">
    <source>
        <dbReference type="ARBA" id="ARBA00023180"/>
    </source>
</evidence>
<gene>
    <name evidence="7" type="ORF">QTG54_005347</name>
</gene>
<dbReference type="PANTHER" id="PTHR10605:SF56">
    <property type="entry name" value="BIFUNCTIONAL HEPARAN SULFATE N-DEACETYLASE_N-SULFOTRANSFERASE"/>
    <property type="match status" value="1"/>
</dbReference>
<evidence type="ECO:0000313" key="8">
    <source>
        <dbReference type="Proteomes" id="UP001224775"/>
    </source>
</evidence>
<dbReference type="PANTHER" id="PTHR10605">
    <property type="entry name" value="HEPARAN SULFATE SULFOTRANSFERASE"/>
    <property type="match status" value="1"/>
</dbReference>